<feature type="compositionally biased region" description="Low complexity" evidence="2">
    <location>
        <begin position="319"/>
        <end position="331"/>
    </location>
</feature>
<keyword evidence="5" id="KW-1185">Reference proteome</keyword>
<feature type="coiled-coil region" evidence="1">
    <location>
        <begin position="374"/>
        <end position="401"/>
    </location>
</feature>
<feature type="domain" description="DUF6729" evidence="3">
    <location>
        <begin position="453"/>
        <end position="528"/>
    </location>
</feature>
<gene>
    <name evidence="4" type="ORF">RRG08_005609</name>
</gene>
<dbReference type="InterPro" id="IPR046616">
    <property type="entry name" value="DUF6729"/>
</dbReference>
<sequence length="631" mass="71624">MFSSIVSNESHGLPVEAQCEHRTDLGADSLRRYAIWRGSLLVICARPALRTMSSPPTDVRAPGSCAFLRRPQRHYKRKMRSHSASYPSPLAHQIKRRPCFYFFHLLRDRHHLNSLCLNSPANVELQLRSWNHFLKLSETPEANRVARNNENRVLRAREPSVVRKEAITRLPTGLRTNHTAILGATTLEFGVYYGQTFRWALENATGWVVGVVAQVMKEPEVDSFTGVNKRLLESYALTFPLVKVGPRSTRDWGCRPRLFGEFRALSWREVSTSGRKEHRRLCEYVLGKKDVQRSSTMGEFQSYLREQRCGAAARRTSPRKTSAPASSSAAATTGRLLRALSRSTPASSSEALLSLDELQSGGTTASTRGASFGDDADEDTLVQLIQEVERAEEERKAMSWSPLDDFSMLFLFCSSKLCFKYSNWSERVRAATRHPRQRRLQGGAEERVAENTASRDHVWVANALFTESGRLKSQLQMWWHPPQPALVYSQPPATPNVFFHHRFFLWMPYRMLAYPFVCSQLRSRGRQVSLASVELTAKELARHCRRETQGAAETEALLDEPLTAFMGDLGRETLTVPLFVEARLKHTWAQQRAHAGRQQVERGRAPARVPLRERIDLAGELPSPPELIHPR</sequence>
<dbReference type="Pfam" id="PF20499">
    <property type="entry name" value="DUF6729"/>
    <property type="match status" value="1"/>
</dbReference>
<evidence type="ECO:0000313" key="4">
    <source>
        <dbReference type="EMBL" id="KAK3758983.1"/>
    </source>
</evidence>
<protein>
    <recommendedName>
        <fullName evidence="3">DUF6729 domain-containing protein</fullName>
    </recommendedName>
</protein>
<organism evidence="4 5">
    <name type="scientific">Elysia crispata</name>
    <name type="common">lettuce slug</name>
    <dbReference type="NCBI Taxonomy" id="231223"/>
    <lineage>
        <taxon>Eukaryota</taxon>
        <taxon>Metazoa</taxon>
        <taxon>Spiralia</taxon>
        <taxon>Lophotrochozoa</taxon>
        <taxon>Mollusca</taxon>
        <taxon>Gastropoda</taxon>
        <taxon>Heterobranchia</taxon>
        <taxon>Euthyneura</taxon>
        <taxon>Panpulmonata</taxon>
        <taxon>Sacoglossa</taxon>
        <taxon>Placobranchoidea</taxon>
        <taxon>Plakobranchidae</taxon>
        <taxon>Elysia</taxon>
    </lineage>
</organism>
<reference evidence="4" key="1">
    <citation type="journal article" date="2023" name="G3 (Bethesda)">
        <title>A reference genome for the long-term kleptoplast-retaining sea slug Elysia crispata morphotype clarki.</title>
        <authorList>
            <person name="Eastman K.E."/>
            <person name="Pendleton A.L."/>
            <person name="Shaikh M.A."/>
            <person name="Suttiyut T."/>
            <person name="Ogas R."/>
            <person name="Tomko P."/>
            <person name="Gavelis G."/>
            <person name="Widhalm J.R."/>
            <person name="Wisecaver J.H."/>
        </authorList>
    </citation>
    <scope>NUCLEOTIDE SEQUENCE</scope>
    <source>
        <strain evidence="4">ECLA1</strain>
    </source>
</reference>
<dbReference type="AlphaFoldDB" id="A0AAE1D777"/>
<evidence type="ECO:0000256" key="2">
    <source>
        <dbReference type="SAM" id="MobiDB-lite"/>
    </source>
</evidence>
<accession>A0AAE1D777</accession>
<evidence type="ECO:0000256" key="1">
    <source>
        <dbReference type="SAM" id="Coils"/>
    </source>
</evidence>
<dbReference type="PANTHER" id="PTHR24401">
    <property type="entry name" value="SI:CH211-243P7.3-RELATED"/>
    <property type="match status" value="1"/>
</dbReference>
<feature type="region of interest" description="Disordered" evidence="2">
    <location>
        <begin position="311"/>
        <end position="331"/>
    </location>
</feature>
<comment type="caution">
    <text evidence="4">The sequence shown here is derived from an EMBL/GenBank/DDBJ whole genome shotgun (WGS) entry which is preliminary data.</text>
</comment>
<dbReference type="EMBL" id="JAWDGP010005176">
    <property type="protein sequence ID" value="KAK3758983.1"/>
    <property type="molecule type" value="Genomic_DNA"/>
</dbReference>
<dbReference type="Proteomes" id="UP001283361">
    <property type="component" value="Unassembled WGS sequence"/>
</dbReference>
<proteinExistence type="predicted"/>
<evidence type="ECO:0000313" key="5">
    <source>
        <dbReference type="Proteomes" id="UP001283361"/>
    </source>
</evidence>
<evidence type="ECO:0000259" key="3">
    <source>
        <dbReference type="Pfam" id="PF20499"/>
    </source>
</evidence>
<dbReference type="PANTHER" id="PTHR24401:SF29">
    <property type="entry name" value="SI:CH211-243P7.3-RELATED"/>
    <property type="match status" value="1"/>
</dbReference>
<name>A0AAE1D777_9GAST</name>
<keyword evidence="1" id="KW-0175">Coiled coil</keyword>